<dbReference type="GO" id="GO:0016020">
    <property type="term" value="C:membrane"/>
    <property type="evidence" value="ECO:0007669"/>
    <property type="project" value="InterPro"/>
</dbReference>
<evidence type="ECO:0000256" key="7">
    <source>
        <dbReference type="ARBA" id="ARBA00022840"/>
    </source>
</evidence>
<proteinExistence type="predicted"/>
<keyword evidence="7" id="KW-0067">ATP-binding</keyword>
<evidence type="ECO:0000256" key="2">
    <source>
        <dbReference type="ARBA" id="ARBA00012438"/>
    </source>
</evidence>
<dbReference type="CDD" id="cd16917">
    <property type="entry name" value="HATPase_UhpB-NarQ-NarX-like"/>
    <property type="match status" value="1"/>
</dbReference>
<feature type="transmembrane region" description="Helical" evidence="10">
    <location>
        <begin position="148"/>
        <end position="167"/>
    </location>
</feature>
<evidence type="ECO:0000256" key="6">
    <source>
        <dbReference type="ARBA" id="ARBA00022777"/>
    </source>
</evidence>
<keyword evidence="10" id="KW-0812">Transmembrane</keyword>
<dbReference type="PANTHER" id="PTHR24421">
    <property type="entry name" value="NITRATE/NITRITE SENSOR PROTEIN NARX-RELATED"/>
    <property type="match status" value="1"/>
</dbReference>
<dbReference type="AlphaFoldDB" id="A0A4R1HNM8"/>
<dbReference type="InterPro" id="IPR050482">
    <property type="entry name" value="Sensor_HK_TwoCompSys"/>
</dbReference>
<keyword evidence="3" id="KW-0597">Phosphoprotein</keyword>
<feature type="domain" description="Histidine kinase/HSP90-like ATPase" evidence="11">
    <location>
        <begin position="330"/>
        <end position="416"/>
    </location>
</feature>
<feature type="compositionally biased region" description="Basic and acidic residues" evidence="9">
    <location>
        <begin position="386"/>
        <end position="396"/>
    </location>
</feature>
<feature type="transmembrane region" description="Helical" evidence="10">
    <location>
        <begin position="173"/>
        <end position="193"/>
    </location>
</feature>
<dbReference type="InterPro" id="IPR011712">
    <property type="entry name" value="Sig_transdc_His_kin_sub3_dim/P"/>
</dbReference>
<evidence type="ECO:0000256" key="1">
    <source>
        <dbReference type="ARBA" id="ARBA00000085"/>
    </source>
</evidence>
<evidence type="ECO:0000313" key="13">
    <source>
        <dbReference type="EMBL" id="TCK22713.1"/>
    </source>
</evidence>
<evidence type="ECO:0000259" key="11">
    <source>
        <dbReference type="Pfam" id="PF02518"/>
    </source>
</evidence>
<dbReference type="EC" id="2.7.13.3" evidence="2"/>
<dbReference type="Proteomes" id="UP000295560">
    <property type="component" value="Unassembled WGS sequence"/>
</dbReference>
<keyword evidence="4" id="KW-0808">Transferase</keyword>
<dbReference type="Pfam" id="PF02518">
    <property type="entry name" value="HATPase_c"/>
    <property type="match status" value="1"/>
</dbReference>
<evidence type="ECO:0000256" key="3">
    <source>
        <dbReference type="ARBA" id="ARBA00022553"/>
    </source>
</evidence>
<dbReference type="GO" id="GO:0046983">
    <property type="term" value="F:protein dimerization activity"/>
    <property type="evidence" value="ECO:0007669"/>
    <property type="project" value="InterPro"/>
</dbReference>
<name>A0A4R1HNM8_PSEEN</name>
<gene>
    <name evidence="13" type="ORF">EV378_6721</name>
</gene>
<sequence>MSAPSAPDRTAELWRRPGRALRAAAWGAGPGNDRWVRAGRRHRVAPWVLGVLGIALAVAAGGSEFTPDRGFPAVGGFLLALPGAVALALAPRRPLDAWRIATLWVLVLPFVLPPPVTGSVPPLEWWTWVVWVPLLFAAAWAAPGIATLGAGVLSGLVVAALVLVGPWPVAATALPLSLLAVAVPVLLGVLLAARQDAGVALAREQERRATVQAERGALAERARIAREMHDIVAHHMSMIAVRCETAPYRLSGLDGPAAEEFGQVAGAAREALAEMQTLLGVLRADDQPGARAPQPGLADVERLLTDTADAGTDVLWSVVAGPVPDQVGLSAYRIVQQSLANAAQHAPGAPVRVRLAGGDAAVEIEVVNGPGNGPGRPGGGTGVAGMRERAELHGGHLEAGPSSDRGFAVRAVLPLDGEPR</sequence>
<evidence type="ECO:0000259" key="12">
    <source>
        <dbReference type="Pfam" id="PF07730"/>
    </source>
</evidence>
<keyword evidence="6 13" id="KW-0418">Kinase</keyword>
<dbReference type="RefSeq" id="WP_165922600.1">
    <property type="nucleotide sequence ID" value="NZ_SMFZ01000002.1"/>
</dbReference>
<protein>
    <recommendedName>
        <fullName evidence="2">histidine kinase</fullName>
        <ecNumber evidence="2">2.7.13.3</ecNumber>
    </recommendedName>
</protein>
<feature type="transmembrane region" description="Helical" evidence="10">
    <location>
        <begin position="44"/>
        <end position="63"/>
    </location>
</feature>
<comment type="catalytic activity">
    <reaction evidence="1">
        <text>ATP + protein L-histidine = ADP + protein N-phospho-L-histidine.</text>
        <dbReference type="EC" id="2.7.13.3"/>
    </reaction>
</comment>
<dbReference type="Pfam" id="PF07730">
    <property type="entry name" value="HisKA_3"/>
    <property type="match status" value="1"/>
</dbReference>
<dbReference type="InterPro" id="IPR003594">
    <property type="entry name" value="HATPase_dom"/>
</dbReference>
<comment type="caution">
    <text evidence="13">The sequence shown here is derived from an EMBL/GenBank/DDBJ whole genome shotgun (WGS) entry which is preliminary data.</text>
</comment>
<dbReference type="EMBL" id="SMFZ01000002">
    <property type="protein sequence ID" value="TCK22713.1"/>
    <property type="molecule type" value="Genomic_DNA"/>
</dbReference>
<evidence type="ECO:0000256" key="8">
    <source>
        <dbReference type="ARBA" id="ARBA00023012"/>
    </source>
</evidence>
<feature type="transmembrane region" description="Helical" evidence="10">
    <location>
        <begin position="69"/>
        <end position="90"/>
    </location>
</feature>
<keyword evidence="10" id="KW-1133">Transmembrane helix</keyword>
<evidence type="ECO:0000313" key="14">
    <source>
        <dbReference type="Proteomes" id="UP000295560"/>
    </source>
</evidence>
<dbReference type="GO" id="GO:0005524">
    <property type="term" value="F:ATP binding"/>
    <property type="evidence" value="ECO:0007669"/>
    <property type="project" value="UniProtKB-KW"/>
</dbReference>
<keyword evidence="8" id="KW-0902">Two-component regulatory system</keyword>
<feature type="region of interest" description="Disordered" evidence="9">
    <location>
        <begin position="369"/>
        <end position="403"/>
    </location>
</feature>
<evidence type="ECO:0000256" key="10">
    <source>
        <dbReference type="SAM" id="Phobius"/>
    </source>
</evidence>
<dbReference type="PANTHER" id="PTHR24421:SF10">
    <property type="entry name" value="NITRATE_NITRITE SENSOR PROTEIN NARQ"/>
    <property type="match status" value="1"/>
</dbReference>
<feature type="compositionally biased region" description="Gly residues" evidence="9">
    <location>
        <begin position="370"/>
        <end position="383"/>
    </location>
</feature>
<evidence type="ECO:0000256" key="4">
    <source>
        <dbReference type="ARBA" id="ARBA00022679"/>
    </source>
</evidence>
<accession>A0A4R1HNM8</accession>
<reference evidence="13 14" key="1">
    <citation type="submission" date="2019-03" db="EMBL/GenBank/DDBJ databases">
        <title>Sequencing the genomes of 1000 actinobacteria strains.</title>
        <authorList>
            <person name="Klenk H.-P."/>
        </authorList>
    </citation>
    <scope>NUCLEOTIDE SEQUENCE [LARGE SCALE GENOMIC DNA]</scope>
    <source>
        <strain evidence="13 14">DSM 44969</strain>
    </source>
</reference>
<dbReference type="GO" id="GO:0000155">
    <property type="term" value="F:phosphorelay sensor kinase activity"/>
    <property type="evidence" value="ECO:0007669"/>
    <property type="project" value="InterPro"/>
</dbReference>
<keyword evidence="5" id="KW-0547">Nucleotide-binding</keyword>
<evidence type="ECO:0000256" key="9">
    <source>
        <dbReference type="SAM" id="MobiDB-lite"/>
    </source>
</evidence>
<dbReference type="Gene3D" id="1.20.5.1930">
    <property type="match status" value="1"/>
</dbReference>
<organism evidence="13 14">
    <name type="scientific">Pseudonocardia endophytica</name>
    <dbReference type="NCBI Taxonomy" id="401976"/>
    <lineage>
        <taxon>Bacteria</taxon>
        <taxon>Bacillati</taxon>
        <taxon>Actinomycetota</taxon>
        <taxon>Actinomycetes</taxon>
        <taxon>Pseudonocardiales</taxon>
        <taxon>Pseudonocardiaceae</taxon>
        <taxon>Pseudonocardia</taxon>
    </lineage>
</organism>
<keyword evidence="14" id="KW-1185">Reference proteome</keyword>
<evidence type="ECO:0000256" key="5">
    <source>
        <dbReference type="ARBA" id="ARBA00022741"/>
    </source>
</evidence>
<keyword evidence="10" id="KW-0472">Membrane</keyword>
<dbReference type="SUPFAM" id="SSF55874">
    <property type="entry name" value="ATPase domain of HSP90 chaperone/DNA topoisomerase II/histidine kinase"/>
    <property type="match status" value="1"/>
</dbReference>
<dbReference type="InterPro" id="IPR036890">
    <property type="entry name" value="HATPase_C_sf"/>
</dbReference>
<dbReference type="Gene3D" id="3.30.565.10">
    <property type="entry name" value="Histidine kinase-like ATPase, C-terminal domain"/>
    <property type="match status" value="1"/>
</dbReference>
<feature type="domain" description="Signal transduction histidine kinase subgroup 3 dimerisation and phosphoacceptor" evidence="12">
    <location>
        <begin position="220"/>
        <end position="286"/>
    </location>
</feature>